<accession>E5Y7Q6</accession>
<protein>
    <recommendedName>
        <fullName evidence="1">N-acetyltransferase domain-containing protein</fullName>
    </recommendedName>
</protein>
<reference evidence="2 3" key="1">
    <citation type="submission" date="2010-10" db="EMBL/GenBank/DDBJ databases">
        <authorList>
            <consortium name="The Broad Institute Genome Sequencing Platform"/>
            <person name="Ward D."/>
            <person name="Earl A."/>
            <person name="Feldgarden M."/>
            <person name="Young S.K."/>
            <person name="Gargeya S."/>
            <person name="Zeng Q."/>
            <person name="Alvarado L."/>
            <person name="Berlin A."/>
            <person name="Bochicchio J."/>
            <person name="Chapman S.B."/>
            <person name="Chen Z."/>
            <person name="Freedman E."/>
            <person name="Gellesch M."/>
            <person name="Goldberg J."/>
            <person name="Griggs A."/>
            <person name="Gujja S."/>
            <person name="Heilman E."/>
            <person name="Heiman D."/>
            <person name="Howarth C."/>
            <person name="Mehta T."/>
            <person name="Neiman D."/>
            <person name="Pearson M."/>
            <person name="Roberts A."/>
            <person name="Saif S."/>
            <person name="Shea T."/>
            <person name="Shenoy N."/>
            <person name="Sisk P."/>
            <person name="Stolte C."/>
            <person name="Sykes S."/>
            <person name="White J."/>
            <person name="Yandava C."/>
            <person name="Allen-Vercoe E."/>
            <person name="Sibley C."/>
            <person name="Ambrose C.E."/>
            <person name="Strauss J."/>
            <person name="Daigneault M."/>
            <person name="Haas B."/>
            <person name="Nusbaum C."/>
            <person name="Birren B."/>
        </authorList>
    </citation>
    <scope>NUCLEOTIDE SEQUENCE [LARGE SCALE GENOMIC DNA]</scope>
    <source>
        <strain evidence="2 3">3_1_6</strain>
    </source>
</reference>
<proteinExistence type="predicted"/>
<dbReference type="InterPro" id="IPR051531">
    <property type="entry name" value="N-acetyltransferase"/>
</dbReference>
<dbReference type="HOGENOM" id="CLU_013985_3_1_7"/>
<evidence type="ECO:0000259" key="1">
    <source>
        <dbReference type="PROSITE" id="PS51186"/>
    </source>
</evidence>
<dbReference type="STRING" id="563192.HMPREF0179_02221"/>
<evidence type="ECO:0000313" key="2">
    <source>
        <dbReference type="EMBL" id="EFV44015.1"/>
    </source>
</evidence>
<dbReference type="Proteomes" id="UP000006034">
    <property type="component" value="Unassembled WGS sequence"/>
</dbReference>
<feature type="domain" description="N-acetyltransferase" evidence="1">
    <location>
        <begin position="17"/>
        <end position="186"/>
    </location>
</feature>
<dbReference type="PROSITE" id="PS51186">
    <property type="entry name" value="GNAT"/>
    <property type="match status" value="1"/>
</dbReference>
<dbReference type="GO" id="GO:0016747">
    <property type="term" value="F:acyltransferase activity, transferring groups other than amino-acyl groups"/>
    <property type="evidence" value="ECO:0007669"/>
    <property type="project" value="InterPro"/>
</dbReference>
<dbReference type="EMBL" id="ADCP02000001">
    <property type="protein sequence ID" value="EFV44015.1"/>
    <property type="molecule type" value="Genomic_DNA"/>
</dbReference>
<comment type="caution">
    <text evidence="2">The sequence shown here is derived from an EMBL/GenBank/DDBJ whole genome shotgun (WGS) entry which is preliminary data.</text>
</comment>
<dbReference type="PANTHER" id="PTHR43792:SF1">
    <property type="entry name" value="N-ACETYLTRANSFERASE DOMAIN-CONTAINING PROTEIN"/>
    <property type="match status" value="1"/>
</dbReference>
<gene>
    <name evidence="2" type="ORF">HMPREF0179_02221</name>
</gene>
<dbReference type="Gene3D" id="3.40.630.30">
    <property type="match status" value="1"/>
</dbReference>
<dbReference type="GeneID" id="78085363"/>
<dbReference type="OrthoDB" id="6293260at2"/>
<dbReference type="eggNOG" id="COG1670">
    <property type="taxonomic scope" value="Bacteria"/>
</dbReference>
<dbReference type="PANTHER" id="PTHR43792">
    <property type="entry name" value="GNAT FAMILY, PUTATIVE (AFU_ORTHOLOGUE AFUA_3G00765)-RELATED-RELATED"/>
    <property type="match status" value="1"/>
</dbReference>
<dbReference type="SUPFAM" id="SSF55729">
    <property type="entry name" value="Acyl-CoA N-acyltransferases (Nat)"/>
    <property type="match status" value="1"/>
</dbReference>
<reference evidence="2 3" key="2">
    <citation type="submission" date="2013-04" db="EMBL/GenBank/DDBJ databases">
        <title>The Genome Sequence of Bilophila wadsworthia 3_1_6.</title>
        <authorList>
            <consortium name="The Broad Institute Genomics Platform"/>
            <person name="Earl A."/>
            <person name="Ward D."/>
            <person name="Feldgarden M."/>
            <person name="Gevers D."/>
            <person name="Sibley C."/>
            <person name="Strauss J."/>
            <person name="Allen-Vercoe E."/>
            <person name="Walker B."/>
            <person name="Young S."/>
            <person name="Zeng Q."/>
            <person name="Gargeya S."/>
            <person name="Fitzgerald M."/>
            <person name="Haas B."/>
            <person name="Abouelleil A."/>
            <person name="Allen A.W."/>
            <person name="Alvarado L."/>
            <person name="Arachchi H.M."/>
            <person name="Berlin A.M."/>
            <person name="Chapman S.B."/>
            <person name="Gainer-Dewar J."/>
            <person name="Goldberg J."/>
            <person name="Griggs A."/>
            <person name="Gujja S."/>
            <person name="Hansen M."/>
            <person name="Howarth C."/>
            <person name="Imamovic A."/>
            <person name="Ireland A."/>
            <person name="Larimer J."/>
            <person name="McCowan C."/>
            <person name="Murphy C."/>
            <person name="Pearson M."/>
            <person name="Poon T.W."/>
            <person name="Priest M."/>
            <person name="Roberts A."/>
            <person name="Saif S."/>
            <person name="Shea T."/>
            <person name="Sisk P."/>
            <person name="Sykes S."/>
            <person name="Wortman J."/>
            <person name="Nusbaum C."/>
            <person name="Birren B."/>
        </authorList>
    </citation>
    <scope>NUCLEOTIDE SEQUENCE [LARGE SCALE GENOMIC DNA]</scope>
    <source>
        <strain evidence="2 3">3_1_6</strain>
    </source>
</reference>
<keyword evidence="3" id="KW-1185">Reference proteome</keyword>
<dbReference type="AlphaFoldDB" id="E5Y7Q6"/>
<evidence type="ECO:0000313" key="3">
    <source>
        <dbReference type="Proteomes" id="UP000006034"/>
    </source>
</evidence>
<dbReference type="InterPro" id="IPR000182">
    <property type="entry name" value="GNAT_dom"/>
</dbReference>
<dbReference type="InterPro" id="IPR016181">
    <property type="entry name" value="Acyl_CoA_acyltransferase"/>
</dbReference>
<dbReference type="Pfam" id="PF13302">
    <property type="entry name" value="Acetyltransf_3"/>
    <property type="match status" value="1"/>
</dbReference>
<organism evidence="2 3">
    <name type="scientific">Bilophila wadsworthia (strain 3_1_6)</name>
    <dbReference type="NCBI Taxonomy" id="563192"/>
    <lineage>
        <taxon>Bacteria</taxon>
        <taxon>Pseudomonadati</taxon>
        <taxon>Thermodesulfobacteriota</taxon>
        <taxon>Desulfovibrionia</taxon>
        <taxon>Desulfovibrionales</taxon>
        <taxon>Desulfovibrionaceae</taxon>
        <taxon>Bilophila</taxon>
    </lineage>
</organism>
<sequence>MNPSPAHQTLPLVTERLRVRLWTEADRAAFRRMNADPRVMKFFPSTLSEAESDALLARIQAHQAEHGFTLWAVEDKATGNLAGLTGLARVAFDAPFTPCVEIGWRFLPEYWGTGYALEAARSVMGYAFKVLELPEVVAFTTETNLPSQGLMRRLGMLHNPAEDFDHPALPPDHPLHRHVLYRMLKDFWE</sequence>
<dbReference type="RefSeq" id="WP_005028033.1">
    <property type="nucleotide sequence ID" value="NZ_KE150238.1"/>
</dbReference>
<name>E5Y7Q6_BILW3</name>